<gene>
    <name evidence="1" type="primary">Mo00815</name>
    <name evidence="1" type="ORF">E5Q_00815</name>
</gene>
<reference evidence="1 2" key="1">
    <citation type="journal article" date="2011" name="J. Gen. Appl. Microbiol.">
        <title>Draft genome sequencing of the enigmatic basidiomycete Mixia osmundae.</title>
        <authorList>
            <person name="Nishida H."/>
            <person name="Nagatsuka Y."/>
            <person name="Sugiyama J."/>
        </authorList>
    </citation>
    <scope>NUCLEOTIDE SEQUENCE [LARGE SCALE GENOMIC DNA]</scope>
    <source>
        <strain evidence="2">CBS 9802 / IAM 14324 / JCM 22182 / KY 12970</strain>
    </source>
</reference>
<dbReference type="AlphaFoldDB" id="G7DUA7"/>
<proteinExistence type="predicted"/>
<dbReference type="InParanoid" id="G7DUA7"/>
<dbReference type="RefSeq" id="XP_014569604.1">
    <property type="nucleotide sequence ID" value="XM_014714118.1"/>
</dbReference>
<dbReference type="Proteomes" id="UP000009131">
    <property type="component" value="Unassembled WGS sequence"/>
</dbReference>
<dbReference type="EMBL" id="BABT02000028">
    <property type="protein sequence ID" value="GAA94167.1"/>
    <property type="molecule type" value="Genomic_DNA"/>
</dbReference>
<organism evidence="1 2">
    <name type="scientific">Mixia osmundae (strain CBS 9802 / IAM 14324 / JCM 22182 / KY 12970)</name>
    <dbReference type="NCBI Taxonomy" id="764103"/>
    <lineage>
        <taxon>Eukaryota</taxon>
        <taxon>Fungi</taxon>
        <taxon>Dikarya</taxon>
        <taxon>Basidiomycota</taxon>
        <taxon>Pucciniomycotina</taxon>
        <taxon>Mixiomycetes</taxon>
        <taxon>Mixiales</taxon>
        <taxon>Mixiaceae</taxon>
        <taxon>Mixia</taxon>
    </lineage>
</organism>
<comment type="caution">
    <text evidence="1">The sequence shown here is derived from an EMBL/GenBank/DDBJ whole genome shotgun (WGS) entry which is preliminary data.</text>
</comment>
<evidence type="ECO:0000313" key="2">
    <source>
        <dbReference type="Proteomes" id="UP000009131"/>
    </source>
</evidence>
<sequence>MPKQIWRRISQYFGRLSQAYCNTASALPGTGALKDCVEMIDLYARIRRRRNCKSRALQTLSGARAE</sequence>
<evidence type="ECO:0000313" key="1">
    <source>
        <dbReference type="EMBL" id="GAA94167.1"/>
    </source>
</evidence>
<reference evidence="1 2" key="2">
    <citation type="journal article" date="2012" name="Open Biol.">
        <title>Characteristics of nucleosomes and linker DNA regions on the genome of the basidiomycete Mixia osmundae revealed by mono- and dinucleosome mapping.</title>
        <authorList>
            <person name="Nishida H."/>
            <person name="Kondo S."/>
            <person name="Matsumoto T."/>
            <person name="Suzuki Y."/>
            <person name="Yoshikawa H."/>
            <person name="Taylor T.D."/>
            <person name="Sugiyama J."/>
        </authorList>
    </citation>
    <scope>NUCLEOTIDE SEQUENCE [LARGE SCALE GENOMIC DNA]</scope>
    <source>
        <strain evidence="2">CBS 9802 / IAM 14324 / JCM 22182 / KY 12970</strain>
    </source>
</reference>
<accession>G7DUA7</accession>
<keyword evidence="2" id="KW-1185">Reference proteome</keyword>
<dbReference type="HOGENOM" id="CLU_2831720_0_0_1"/>
<protein>
    <submittedName>
        <fullName evidence="1">Uncharacterized protein</fullName>
    </submittedName>
</protein>
<name>G7DUA7_MIXOS</name>